<protein>
    <submittedName>
        <fullName evidence="1">Uncharacterized protein</fullName>
    </submittedName>
</protein>
<dbReference type="EMBL" id="AMSQ01000008">
    <property type="protein sequence ID" value="EKU48007.1"/>
    <property type="molecule type" value="Genomic_DNA"/>
</dbReference>
<keyword evidence="2" id="KW-1185">Reference proteome</keyword>
<comment type="caution">
    <text evidence="1">The sequence shown here is derived from an EMBL/GenBank/DDBJ whole genome shotgun (WGS) entry which is preliminary data.</text>
</comment>
<dbReference type="STRING" id="1229783.C273_06093"/>
<dbReference type="OrthoDB" id="2414297at2"/>
<dbReference type="AlphaFoldDB" id="K9AZN0"/>
<proteinExistence type="predicted"/>
<sequence length="92" mass="10608">MKWLLFLVKQDDKYFIEQAGIGIVPDKAYDKVLPTTEQIARQPEKVYFDGERLRVKTGETLYSIEKLDELDNASIPLENKGAIDDVQIYDVD</sequence>
<reference evidence="1 2" key="1">
    <citation type="journal article" date="2013" name="Genome Announc.">
        <title>Genome Sequence of Staphylococcus massiliensis Strain S46, Isolated from the Surface of Healthy Human Skin.</title>
        <authorList>
            <person name="Srivastav R."/>
            <person name="Singh A."/>
            <person name="Jangir P.K."/>
            <person name="Kumari C."/>
            <person name="Muduli S."/>
            <person name="Sharma R."/>
        </authorList>
    </citation>
    <scope>NUCLEOTIDE SEQUENCE [LARGE SCALE GENOMIC DNA]</scope>
    <source>
        <strain evidence="1 2">S46</strain>
    </source>
</reference>
<name>K9AZN0_9STAP</name>
<evidence type="ECO:0000313" key="2">
    <source>
        <dbReference type="Proteomes" id="UP000009885"/>
    </source>
</evidence>
<gene>
    <name evidence="1" type="ORF">C273_06093</name>
</gene>
<dbReference type="Proteomes" id="UP000009885">
    <property type="component" value="Unassembled WGS sequence"/>
</dbReference>
<organism evidence="1 2">
    <name type="scientific">Staphylococcus massiliensis S46</name>
    <dbReference type="NCBI Taxonomy" id="1229783"/>
    <lineage>
        <taxon>Bacteria</taxon>
        <taxon>Bacillati</taxon>
        <taxon>Bacillota</taxon>
        <taxon>Bacilli</taxon>
        <taxon>Bacillales</taxon>
        <taxon>Staphylococcaceae</taxon>
        <taxon>Staphylococcus</taxon>
    </lineage>
</organism>
<dbReference type="PATRIC" id="fig|1229783.3.peg.1232"/>
<evidence type="ECO:0000313" key="1">
    <source>
        <dbReference type="EMBL" id="EKU48007.1"/>
    </source>
</evidence>
<accession>K9AZN0</accession>
<dbReference type="RefSeq" id="WP_009383412.1">
    <property type="nucleotide sequence ID" value="NZ_AMSQ01000008.1"/>
</dbReference>